<evidence type="ECO:0000256" key="8">
    <source>
        <dbReference type="ARBA" id="ARBA00023136"/>
    </source>
</evidence>
<dbReference type="Proteomes" id="UP000305887">
    <property type="component" value="Unassembled WGS sequence"/>
</dbReference>
<name>A0A5C4N4M7_9RHOB</name>
<feature type="transmembrane region" description="Helical" evidence="9">
    <location>
        <begin position="893"/>
        <end position="913"/>
    </location>
</feature>
<evidence type="ECO:0000256" key="2">
    <source>
        <dbReference type="ARBA" id="ARBA00010942"/>
    </source>
</evidence>
<dbReference type="GO" id="GO:0009636">
    <property type="term" value="P:response to toxic substance"/>
    <property type="evidence" value="ECO:0007669"/>
    <property type="project" value="UniProtKB-ARBA"/>
</dbReference>
<dbReference type="Gene3D" id="3.30.70.1440">
    <property type="entry name" value="Multidrug efflux transporter AcrB pore domain"/>
    <property type="match status" value="1"/>
</dbReference>
<comment type="caution">
    <text evidence="9">Lacks conserved residue(s) required for the propagation of feature annotation.</text>
</comment>
<keyword evidence="8 9" id="KW-0472">Membrane</keyword>
<dbReference type="Pfam" id="PF00873">
    <property type="entry name" value="ACR_tran"/>
    <property type="match status" value="1"/>
</dbReference>
<evidence type="ECO:0000256" key="1">
    <source>
        <dbReference type="ARBA" id="ARBA00004429"/>
    </source>
</evidence>
<dbReference type="OrthoDB" id="9807350at2"/>
<keyword evidence="11" id="KW-1185">Reference proteome</keyword>
<evidence type="ECO:0000256" key="9">
    <source>
        <dbReference type="RuleBase" id="RU364070"/>
    </source>
</evidence>
<organism evidence="10 11">
    <name type="scientific">Rubellimicrobium rubrum</name>
    <dbReference type="NCBI Taxonomy" id="2585369"/>
    <lineage>
        <taxon>Bacteria</taxon>
        <taxon>Pseudomonadati</taxon>
        <taxon>Pseudomonadota</taxon>
        <taxon>Alphaproteobacteria</taxon>
        <taxon>Rhodobacterales</taxon>
        <taxon>Roseobacteraceae</taxon>
        <taxon>Rubellimicrobium</taxon>
    </lineage>
</organism>
<dbReference type="GO" id="GO:0015562">
    <property type="term" value="F:efflux transmembrane transporter activity"/>
    <property type="evidence" value="ECO:0007669"/>
    <property type="project" value="InterPro"/>
</dbReference>
<evidence type="ECO:0000256" key="5">
    <source>
        <dbReference type="ARBA" id="ARBA00022519"/>
    </source>
</evidence>
<dbReference type="NCBIfam" id="NF000282">
    <property type="entry name" value="RND_permease_1"/>
    <property type="match status" value="1"/>
</dbReference>
<accession>A0A5C4N4M7</accession>
<dbReference type="PANTHER" id="PTHR32063">
    <property type="match status" value="1"/>
</dbReference>
<protein>
    <recommendedName>
        <fullName evidence="9">Efflux pump membrane transporter</fullName>
    </recommendedName>
</protein>
<comment type="similarity">
    <text evidence="2 9">Belongs to the resistance-nodulation-cell division (RND) (TC 2.A.6) family.</text>
</comment>
<evidence type="ECO:0000256" key="3">
    <source>
        <dbReference type="ARBA" id="ARBA00022448"/>
    </source>
</evidence>
<reference evidence="10 11" key="1">
    <citation type="submission" date="2019-06" db="EMBL/GenBank/DDBJ databases">
        <title>YIM 131921 draft genome.</title>
        <authorList>
            <person name="Jiang L."/>
        </authorList>
    </citation>
    <scope>NUCLEOTIDE SEQUENCE [LARGE SCALE GENOMIC DNA]</scope>
    <source>
        <strain evidence="10 11">YIM 131921</strain>
    </source>
</reference>
<evidence type="ECO:0000256" key="6">
    <source>
        <dbReference type="ARBA" id="ARBA00022692"/>
    </source>
</evidence>
<keyword evidence="7 9" id="KW-1133">Transmembrane helix</keyword>
<sequence>MAQFFIHRPVFAWVLAIVVMLAGAFALTTLSVSQYPDIAPTTVRISASYPGATADAVEGSVTQVIEDGLTGLDGLLYIVSSSNEGSASVTLTFDESIEGPDAQNEVQSRVQQVEGRLPDVVQRNGVTVSRSSSSILMVGALVSTDGRYSTLELGDIMSSTIEGPVQRTEGVGGINSFGSGYAMRIWLDPLSLAQYQLTPSDIVAAVEAQNTTVSVGALGTQPVVPGQQFTATITAQSQLSTVEEFEGIQVKSGDGTGIVYLGDVARVEIGQERYGGDSLFNGLAASGFGVNLATGANAVDTAAAVRATIAGLEGALPEGVEVRYAYDTSPFVELSIEQVEHTLIEAIALVFAVILIFLQNWRATLIPIVAVPVVLLGTFAMLAVLGYSINTLTMFAMVLAIGLLVDDAIVVVENVERFMAEEGLGPVEATEKSMGQITGALIGIALVLSAVFLPMAFFPGSTGVIYRQFSVTIISAMILSAAVALILTPALCASFLRPHRGGRQFLPARLFNRGFEAVTDGYAAGVRRMVAWPLVALAILAGVGFGAWQLYGRLDSSFLPAEDQGVLMTQINLSEGSTIAQTTAVVEEVQDYLMTEETDAVESTFAALGFGFGGSGQNAAMLFIKLKDFEERESADLSATAVAQRANARFGDHRAGRIFVIQPPAIQGLGNSRGFSMYLVDQSGAGTEALRGAAEELVLLAEGDERVQNVDARGTEDESALRINIDQQKAESFGVSVPAVNAMLSVIFSGESVNDFILGSSLRPVIVQADAASRMQPEDIESWYARNEQGEMVPFASFLTTEWAPVAPRLSRIDGQRALSISGSEADGTSSGEAMDAMEELVAQVPGGWGVAWTDLSYQERQSGNQAPYLYALSVLVVFLCLAALYESWSIPFSVMLSVPVGVLGALLAAWLFDQSNDVYFKVGLLTTIGLAAKNAILIVEFARDLELEGRTASQAAIEAARLRLRPILMTSLAFILGVTPLATATGAGAGAQNAIGIGVMGGTLAATFIGIFLVPAFYVVLRTLRGRGRMPAAQAAE</sequence>
<feature type="transmembrane region" description="Helical" evidence="9">
    <location>
        <begin position="919"/>
        <end position="942"/>
    </location>
</feature>
<evidence type="ECO:0000256" key="4">
    <source>
        <dbReference type="ARBA" id="ARBA00022475"/>
    </source>
</evidence>
<dbReference type="FunFam" id="1.20.1640.10:FF:000001">
    <property type="entry name" value="Efflux pump membrane transporter"/>
    <property type="match status" value="1"/>
</dbReference>
<dbReference type="RefSeq" id="WP_139075966.1">
    <property type="nucleotide sequence ID" value="NZ_VDFU01000005.1"/>
</dbReference>
<dbReference type="PANTHER" id="PTHR32063:SF32">
    <property type="entry name" value="AMINOGLYCOSIDE EFFLUX PUMP-RELATED"/>
    <property type="match status" value="1"/>
</dbReference>
<dbReference type="Gene3D" id="1.20.1640.10">
    <property type="entry name" value="Multidrug efflux transporter AcrB transmembrane domain"/>
    <property type="match status" value="2"/>
</dbReference>
<feature type="transmembrane region" description="Helical" evidence="9">
    <location>
        <begin position="395"/>
        <end position="415"/>
    </location>
</feature>
<evidence type="ECO:0000313" key="11">
    <source>
        <dbReference type="Proteomes" id="UP000305887"/>
    </source>
</evidence>
<feature type="transmembrane region" description="Helical" evidence="9">
    <location>
        <begin position="963"/>
        <end position="983"/>
    </location>
</feature>
<feature type="transmembrane region" description="Helical" evidence="9">
    <location>
        <begin position="341"/>
        <end position="358"/>
    </location>
</feature>
<feature type="transmembrane region" description="Helical" evidence="9">
    <location>
        <begin position="469"/>
        <end position="496"/>
    </location>
</feature>
<comment type="subcellular location">
    <subcellularLocation>
        <location evidence="1 9">Cell inner membrane</location>
        <topology evidence="1 9">Multi-pass membrane protein</topology>
    </subcellularLocation>
</comment>
<comment type="caution">
    <text evidence="10">The sequence shown here is derived from an EMBL/GenBank/DDBJ whole genome shotgun (WGS) entry which is preliminary data.</text>
</comment>
<feature type="transmembrane region" description="Helical" evidence="9">
    <location>
        <begin position="530"/>
        <end position="551"/>
    </location>
</feature>
<keyword evidence="4" id="KW-1003">Cell membrane</keyword>
<dbReference type="InterPro" id="IPR001036">
    <property type="entry name" value="Acrflvin-R"/>
</dbReference>
<dbReference type="SUPFAM" id="SSF82866">
    <property type="entry name" value="Multidrug efflux transporter AcrB transmembrane domain"/>
    <property type="match status" value="2"/>
</dbReference>
<feature type="transmembrane region" description="Helical" evidence="9">
    <location>
        <begin position="869"/>
        <end position="886"/>
    </location>
</feature>
<evidence type="ECO:0000256" key="7">
    <source>
        <dbReference type="ARBA" id="ARBA00022989"/>
    </source>
</evidence>
<dbReference type="EMBL" id="VDFU01000005">
    <property type="protein sequence ID" value="TNC51224.1"/>
    <property type="molecule type" value="Genomic_DNA"/>
</dbReference>
<dbReference type="PRINTS" id="PR00702">
    <property type="entry name" value="ACRIFLAVINRP"/>
</dbReference>
<keyword evidence="3 9" id="KW-0813">Transport</keyword>
<dbReference type="Gene3D" id="3.30.70.1430">
    <property type="entry name" value="Multidrug efflux transporter AcrB pore domain"/>
    <property type="match status" value="2"/>
</dbReference>
<feature type="transmembrane region" description="Helical" evidence="9">
    <location>
        <begin position="365"/>
        <end position="389"/>
    </location>
</feature>
<dbReference type="AlphaFoldDB" id="A0A5C4N4M7"/>
<dbReference type="SUPFAM" id="SSF82714">
    <property type="entry name" value="Multidrug efflux transporter AcrB TolC docking domain, DN and DC subdomains"/>
    <property type="match status" value="2"/>
</dbReference>
<keyword evidence="6 9" id="KW-0812">Transmembrane</keyword>
<dbReference type="NCBIfam" id="TIGR00915">
    <property type="entry name" value="2A0602"/>
    <property type="match status" value="1"/>
</dbReference>
<dbReference type="InterPro" id="IPR004764">
    <property type="entry name" value="MdtF-like"/>
</dbReference>
<dbReference type="Gene3D" id="3.30.70.1320">
    <property type="entry name" value="Multidrug efflux transporter AcrB pore domain like"/>
    <property type="match status" value="1"/>
</dbReference>
<dbReference type="InterPro" id="IPR027463">
    <property type="entry name" value="AcrB_DN_DC_subdom"/>
</dbReference>
<dbReference type="GO" id="GO:0005886">
    <property type="term" value="C:plasma membrane"/>
    <property type="evidence" value="ECO:0007669"/>
    <property type="project" value="UniProtKB-SubCell"/>
</dbReference>
<dbReference type="GO" id="GO:0042910">
    <property type="term" value="F:xenobiotic transmembrane transporter activity"/>
    <property type="evidence" value="ECO:0007669"/>
    <property type="project" value="TreeGrafter"/>
</dbReference>
<evidence type="ECO:0000313" key="10">
    <source>
        <dbReference type="EMBL" id="TNC51224.1"/>
    </source>
</evidence>
<gene>
    <name evidence="10" type="ORF">FHG66_06695</name>
</gene>
<dbReference type="SUPFAM" id="SSF82693">
    <property type="entry name" value="Multidrug efflux transporter AcrB pore domain, PN1, PN2, PC1 and PC2 subdomains"/>
    <property type="match status" value="4"/>
</dbReference>
<proteinExistence type="inferred from homology"/>
<feature type="transmembrane region" description="Helical" evidence="9">
    <location>
        <begin position="436"/>
        <end position="457"/>
    </location>
</feature>
<feature type="transmembrane region" description="Helical" evidence="9">
    <location>
        <begin position="995"/>
        <end position="1022"/>
    </location>
</feature>
<dbReference type="Gene3D" id="3.30.2090.10">
    <property type="entry name" value="Multidrug efflux transporter AcrB TolC docking domain, DN and DC subdomains"/>
    <property type="match status" value="2"/>
</dbReference>
<keyword evidence="5 9" id="KW-0997">Cell inner membrane</keyword>